<name>A0AAU7U5A4_9DEIO</name>
<dbReference type="Pfam" id="PF07883">
    <property type="entry name" value="Cupin_2"/>
    <property type="match status" value="1"/>
</dbReference>
<organism evidence="2">
    <name type="scientific">Deinococcus sonorensis KR-87</name>
    <dbReference type="NCBI Taxonomy" id="694439"/>
    <lineage>
        <taxon>Bacteria</taxon>
        <taxon>Thermotogati</taxon>
        <taxon>Deinococcota</taxon>
        <taxon>Deinococci</taxon>
        <taxon>Deinococcales</taxon>
        <taxon>Deinococcaceae</taxon>
        <taxon>Deinococcus</taxon>
    </lineage>
</organism>
<dbReference type="SUPFAM" id="SSF51182">
    <property type="entry name" value="RmlC-like cupins"/>
    <property type="match status" value="1"/>
</dbReference>
<dbReference type="PANTHER" id="PTHR36440:SF1">
    <property type="entry name" value="PUTATIVE (AFU_ORTHOLOGUE AFUA_8G07350)-RELATED"/>
    <property type="match status" value="1"/>
</dbReference>
<dbReference type="KEGG" id="dsc:ABOD76_02825"/>
<dbReference type="PANTHER" id="PTHR36440">
    <property type="entry name" value="PUTATIVE (AFU_ORTHOLOGUE AFUA_8G07350)-RELATED"/>
    <property type="match status" value="1"/>
</dbReference>
<proteinExistence type="predicted"/>
<sequence length="170" mass="17924">MTAPSTPVPTPRLIRAAEGQPVTAPGEEVTFKLTGRDTDGVFALGLVTTQPGGGPPPHLHHREDELFIMVDGELQVGSRDGWQTARPGDVVYLPAGQPHTFHNAGPGPARHWVFATPPGFEQFYPRFAALLNEAPAGPPDLARLGATAAKYGIELLPAHALPAPDPAGRP</sequence>
<keyword evidence="2" id="KW-0614">Plasmid</keyword>
<reference evidence="2" key="1">
    <citation type="submission" date="2024-06" db="EMBL/GenBank/DDBJ databases">
        <title>Draft Genome Sequence of Deinococcus sonorensis Type Strain KR-87, a Biofilm Producing Representative of the Genus Deinococcus.</title>
        <authorList>
            <person name="Boren L.S."/>
            <person name="Grosso R.A."/>
            <person name="Hugenberg-Cox A.N."/>
            <person name="Hill J.T.E."/>
            <person name="Albert C.M."/>
            <person name="Tuohy J.M."/>
        </authorList>
    </citation>
    <scope>NUCLEOTIDE SEQUENCE</scope>
    <source>
        <strain evidence="2">KR-87</strain>
        <plasmid evidence="2">pDson01</plasmid>
    </source>
</reference>
<dbReference type="AlphaFoldDB" id="A0AAU7U5A4"/>
<feature type="domain" description="Cupin type-1" evidence="1">
    <location>
        <begin position="14"/>
        <end position="143"/>
    </location>
</feature>
<dbReference type="InterPro" id="IPR013096">
    <property type="entry name" value="Cupin_2"/>
</dbReference>
<evidence type="ECO:0000313" key="2">
    <source>
        <dbReference type="EMBL" id="XBV83637.1"/>
    </source>
</evidence>
<dbReference type="SMART" id="SM00835">
    <property type="entry name" value="Cupin_1"/>
    <property type="match status" value="1"/>
</dbReference>
<dbReference type="InterPro" id="IPR053146">
    <property type="entry name" value="QDO-like"/>
</dbReference>
<accession>A0AAU7U5A4</accession>
<gene>
    <name evidence="2" type="ORF">ABOD76_02825</name>
</gene>
<protein>
    <submittedName>
        <fullName evidence="2">Cupin domain-containing protein</fullName>
    </submittedName>
</protein>
<dbReference type="EMBL" id="CP158297">
    <property type="protein sequence ID" value="XBV83637.1"/>
    <property type="molecule type" value="Genomic_DNA"/>
</dbReference>
<dbReference type="InterPro" id="IPR011051">
    <property type="entry name" value="RmlC_Cupin_sf"/>
</dbReference>
<geneLocation type="plasmid" evidence="2">
    <name>pDson01</name>
</geneLocation>
<dbReference type="RefSeq" id="WP_350241260.1">
    <property type="nucleotide sequence ID" value="NZ_CP158297.1"/>
</dbReference>
<evidence type="ECO:0000259" key="1">
    <source>
        <dbReference type="SMART" id="SM00835"/>
    </source>
</evidence>
<dbReference type="Gene3D" id="2.60.120.10">
    <property type="entry name" value="Jelly Rolls"/>
    <property type="match status" value="1"/>
</dbReference>
<dbReference type="InterPro" id="IPR006045">
    <property type="entry name" value="Cupin_1"/>
</dbReference>
<dbReference type="InterPro" id="IPR014710">
    <property type="entry name" value="RmlC-like_jellyroll"/>
</dbReference>